<dbReference type="EMBL" id="FWXV01000003">
    <property type="protein sequence ID" value="SMD10771.1"/>
    <property type="molecule type" value="Genomic_DNA"/>
</dbReference>
<sequence length="209" mass="22222">MGDVTHVAGSDRRKTEVGRTGARFGHVPAVGGHTEEEWGEPAVPTAKSGTGRTGARFGRPELPPPPPLPPPPSAGIPQQQGGWPPEPEPEWTEVDRTRSIVRPYAWTGGRTETAYDMPIEALISTNRATLARNGSTMTHDHRSVADLCLSARSVAEVAALLSLPLGVARVVLGDMASAGMVVVHRPKSADDGHPDLAMMERVLIGLRNL</sequence>
<evidence type="ECO:0000313" key="3">
    <source>
        <dbReference type="Proteomes" id="UP000192674"/>
    </source>
</evidence>
<evidence type="ECO:0008006" key="4">
    <source>
        <dbReference type="Google" id="ProtNLM"/>
    </source>
</evidence>
<reference evidence="2 3" key="1">
    <citation type="submission" date="2017-04" db="EMBL/GenBank/DDBJ databases">
        <authorList>
            <person name="Afonso C.L."/>
            <person name="Miller P.J."/>
            <person name="Scott M.A."/>
            <person name="Spackman E."/>
            <person name="Goraichik I."/>
            <person name="Dimitrov K.M."/>
            <person name="Suarez D.L."/>
            <person name="Swayne D.E."/>
        </authorList>
    </citation>
    <scope>NUCLEOTIDE SEQUENCE [LARGE SCALE GENOMIC DNA]</scope>
    <source>
        <strain evidence="2 3">DSM 43828</strain>
    </source>
</reference>
<feature type="compositionally biased region" description="Pro residues" evidence="1">
    <location>
        <begin position="61"/>
        <end position="74"/>
    </location>
</feature>
<evidence type="ECO:0000256" key="1">
    <source>
        <dbReference type="SAM" id="MobiDB-lite"/>
    </source>
</evidence>
<accession>A0A1W2EM06</accession>
<dbReference type="PANTHER" id="PTHR36221">
    <property type="entry name" value="DUF742 DOMAIN-CONTAINING PROTEIN"/>
    <property type="match status" value="1"/>
</dbReference>
<gene>
    <name evidence="2" type="ORF">SAMN05661093_04685</name>
</gene>
<organism evidence="2 3">
    <name type="scientific">Kibdelosporangium aridum</name>
    <dbReference type="NCBI Taxonomy" id="2030"/>
    <lineage>
        <taxon>Bacteria</taxon>
        <taxon>Bacillati</taxon>
        <taxon>Actinomycetota</taxon>
        <taxon>Actinomycetes</taxon>
        <taxon>Pseudonocardiales</taxon>
        <taxon>Pseudonocardiaceae</taxon>
        <taxon>Kibdelosporangium</taxon>
    </lineage>
</organism>
<dbReference type="Pfam" id="PF05331">
    <property type="entry name" value="DUF742"/>
    <property type="match status" value="1"/>
</dbReference>
<protein>
    <recommendedName>
        <fullName evidence="4">DUF742 domain-containing protein</fullName>
    </recommendedName>
</protein>
<proteinExistence type="predicted"/>
<dbReference type="Proteomes" id="UP000192674">
    <property type="component" value="Unassembled WGS sequence"/>
</dbReference>
<dbReference type="InterPro" id="IPR007995">
    <property type="entry name" value="DUF742"/>
</dbReference>
<name>A0A1W2EM06_KIBAR</name>
<keyword evidence="3" id="KW-1185">Reference proteome</keyword>
<feature type="region of interest" description="Disordered" evidence="1">
    <location>
        <begin position="1"/>
        <end position="92"/>
    </location>
</feature>
<dbReference type="AlphaFoldDB" id="A0A1W2EM06"/>
<evidence type="ECO:0000313" key="2">
    <source>
        <dbReference type="EMBL" id="SMD10771.1"/>
    </source>
</evidence>
<dbReference type="PANTHER" id="PTHR36221:SF1">
    <property type="entry name" value="DUF742 DOMAIN-CONTAINING PROTEIN"/>
    <property type="match status" value="1"/>
</dbReference>